<reference evidence="2 3" key="1">
    <citation type="journal article" date="2019" name="Int. J. Syst. Evol. Microbiol.">
        <title>The Global Catalogue of Microorganisms (GCM) 10K type strain sequencing project: providing services to taxonomists for standard genome sequencing and annotation.</title>
        <authorList>
            <consortium name="The Broad Institute Genomics Platform"/>
            <consortium name="The Broad Institute Genome Sequencing Center for Infectious Disease"/>
            <person name="Wu L."/>
            <person name="Ma J."/>
        </authorList>
    </citation>
    <scope>NUCLEOTIDE SEQUENCE [LARGE SCALE GENOMIC DNA]</scope>
    <source>
        <strain evidence="2 3">JCM 6833</strain>
    </source>
</reference>
<evidence type="ECO:0000259" key="1">
    <source>
        <dbReference type="Pfam" id="PF02589"/>
    </source>
</evidence>
<comment type="caution">
    <text evidence="2">The sequence shown here is derived from an EMBL/GenBank/DDBJ whole genome shotgun (WGS) entry which is preliminary data.</text>
</comment>
<evidence type="ECO:0000313" key="2">
    <source>
        <dbReference type="EMBL" id="GAA2631712.1"/>
    </source>
</evidence>
<name>A0ABN3QPP9_9ACTN</name>
<dbReference type="Proteomes" id="UP001501509">
    <property type="component" value="Unassembled WGS sequence"/>
</dbReference>
<dbReference type="InterPro" id="IPR003741">
    <property type="entry name" value="LUD_dom"/>
</dbReference>
<gene>
    <name evidence="2" type="ORF">GCM10010411_82330</name>
</gene>
<dbReference type="SUPFAM" id="SSF100950">
    <property type="entry name" value="NagB/RpiA/CoA transferase-like"/>
    <property type="match status" value="1"/>
</dbReference>
<accession>A0ABN3QPP9</accession>
<dbReference type="RefSeq" id="WP_344547937.1">
    <property type="nucleotide sequence ID" value="NZ_BAAATD010000016.1"/>
</dbReference>
<protein>
    <submittedName>
        <fullName evidence="2">LUD domain-containing protein</fullName>
    </submittedName>
</protein>
<feature type="domain" description="LUD" evidence="1">
    <location>
        <begin position="104"/>
        <end position="199"/>
    </location>
</feature>
<dbReference type="EMBL" id="BAAATD010000016">
    <property type="protein sequence ID" value="GAA2631712.1"/>
    <property type="molecule type" value="Genomic_DNA"/>
</dbReference>
<proteinExistence type="predicted"/>
<dbReference type="Gene3D" id="3.40.50.10420">
    <property type="entry name" value="NagB/RpiA/CoA transferase-like"/>
    <property type="match status" value="1"/>
</dbReference>
<dbReference type="PANTHER" id="PTHR43682">
    <property type="entry name" value="LACTATE UTILIZATION PROTEIN C"/>
    <property type="match status" value="1"/>
</dbReference>
<evidence type="ECO:0000313" key="3">
    <source>
        <dbReference type="Proteomes" id="UP001501509"/>
    </source>
</evidence>
<dbReference type="Pfam" id="PF02589">
    <property type="entry name" value="LUD_dom"/>
    <property type="match status" value="1"/>
</dbReference>
<organism evidence="2 3">
    <name type="scientific">Actinomadura fulvescens</name>
    <dbReference type="NCBI Taxonomy" id="46160"/>
    <lineage>
        <taxon>Bacteria</taxon>
        <taxon>Bacillati</taxon>
        <taxon>Actinomycetota</taxon>
        <taxon>Actinomycetes</taxon>
        <taxon>Streptosporangiales</taxon>
        <taxon>Thermomonosporaceae</taxon>
        <taxon>Actinomadura</taxon>
    </lineage>
</organism>
<dbReference type="InterPro" id="IPR024185">
    <property type="entry name" value="FTHF_cligase-like_sf"/>
</dbReference>
<dbReference type="InterPro" id="IPR037171">
    <property type="entry name" value="NagB/RpiA_transferase-like"/>
</dbReference>
<keyword evidence="3" id="KW-1185">Reference proteome</keyword>
<dbReference type="PANTHER" id="PTHR43682:SF1">
    <property type="entry name" value="LACTATE UTILIZATION PROTEIN C"/>
    <property type="match status" value="1"/>
</dbReference>
<sequence>MSTREQILAKIRAALADVPSGERPEDVAVPRDYQRTRNGPGIVDLLIDRLEDYKAIVHTETPVADLLSRRDGRIVVPPGVPADWLTGIETVGDDPPLSAAELDALDGVVTGCAVAIAETGTIILDGSPDQGRRALTLVPDHHLCVVRRDQIVRTVPEALERLDPARPLTWISGPSATSDIELNRVEGVHGPRTLEVVIL</sequence>